<reference evidence="2" key="1">
    <citation type="submission" date="2014-12" db="EMBL/GenBank/DDBJ databases">
        <title>Insight into the proteome of Arion vulgaris.</title>
        <authorList>
            <person name="Aradska J."/>
            <person name="Bulat T."/>
            <person name="Smidak R."/>
            <person name="Sarate P."/>
            <person name="Gangsoo J."/>
            <person name="Sialana F."/>
            <person name="Bilban M."/>
            <person name="Lubec G."/>
        </authorList>
    </citation>
    <scope>NUCLEOTIDE SEQUENCE</scope>
    <source>
        <tissue evidence="2">Skin</tissue>
    </source>
</reference>
<accession>A0A0B6YGL0</accession>
<proteinExistence type="predicted"/>
<feature type="non-terminal residue" evidence="2">
    <location>
        <position position="1"/>
    </location>
</feature>
<evidence type="ECO:0000256" key="1">
    <source>
        <dbReference type="SAM" id="MobiDB-lite"/>
    </source>
</evidence>
<feature type="compositionally biased region" description="Basic and acidic residues" evidence="1">
    <location>
        <begin position="1"/>
        <end position="11"/>
    </location>
</feature>
<organism evidence="2">
    <name type="scientific">Arion vulgaris</name>
    <dbReference type="NCBI Taxonomy" id="1028688"/>
    <lineage>
        <taxon>Eukaryota</taxon>
        <taxon>Metazoa</taxon>
        <taxon>Spiralia</taxon>
        <taxon>Lophotrochozoa</taxon>
        <taxon>Mollusca</taxon>
        <taxon>Gastropoda</taxon>
        <taxon>Heterobranchia</taxon>
        <taxon>Euthyneura</taxon>
        <taxon>Panpulmonata</taxon>
        <taxon>Eupulmonata</taxon>
        <taxon>Stylommatophora</taxon>
        <taxon>Helicina</taxon>
        <taxon>Arionoidea</taxon>
        <taxon>Arionidae</taxon>
        <taxon>Arion</taxon>
    </lineage>
</organism>
<protein>
    <submittedName>
        <fullName evidence="2">Uncharacterized protein</fullName>
    </submittedName>
</protein>
<gene>
    <name evidence="2" type="primary">ORF25030</name>
</gene>
<name>A0A0B6YGL0_9EUPU</name>
<dbReference type="EMBL" id="HACG01008503">
    <property type="protein sequence ID" value="CEK55368.1"/>
    <property type="molecule type" value="Transcribed_RNA"/>
</dbReference>
<evidence type="ECO:0000313" key="2">
    <source>
        <dbReference type="EMBL" id="CEK55368.1"/>
    </source>
</evidence>
<feature type="region of interest" description="Disordered" evidence="1">
    <location>
        <begin position="1"/>
        <end position="20"/>
    </location>
</feature>
<sequence length="87" mass="9707">GENRSEEKDGIIDYAPLPKTEEHTFYDKADDNQEEEEEFNEIIVSDSPDSPRKVLVNNAGGSMRVTVINEVPVSGIESSPNLSRKEL</sequence>
<dbReference type="AlphaFoldDB" id="A0A0B6YGL0"/>
<feature type="non-terminal residue" evidence="2">
    <location>
        <position position="87"/>
    </location>
</feature>